<reference evidence="5" key="1">
    <citation type="submission" date="2016-02" db="EMBL/GenBank/DDBJ databases">
        <title>Draft genome sequence of Microdochium bolleyi, a fungal endophyte of beachgrass.</title>
        <authorList>
            <consortium name="DOE Joint Genome Institute"/>
            <person name="David A.S."/>
            <person name="May G."/>
            <person name="Haridas S."/>
            <person name="Lim J."/>
            <person name="Wang M."/>
            <person name="Labutti K."/>
            <person name="Lipzen A."/>
            <person name="Barry K."/>
            <person name="Grigoriev I.V."/>
        </authorList>
    </citation>
    <scope>NUCLEOTIDE SEQUENCE [LARGE SCALE GENOMIC DNA]</scope>
    <source>
        <strain evidence="5">J235TASD1</strain>
    </source>
</reference>
<dbReference type="InterPro" id="IPR032640">
    <property type="entry name" value="AMPK1_CBM"/>
</dbReference>
<dbReference type="InterPro" id="IPR013783">
    <property type="entry name" value="Ig-like_fold"/>
</dbReference>
<dbReference type="GO" id="GO:0031588">
    <property type="term" value="C:nucleotide-activated protein kinase complex"/>
    <property type="evidence" value="ECO:0007669"/>
    <property type="project" value="TreeGrafter"/>
</dbReference>
<dbReference type="GO" id="GO:0007165">
    <property type="term" value="P:signal transduction"/>
    <property type="evidence" value="ECO:0007669"/>
    <property type="project" value="TreeGrafter"/>
</dbReference>
<feature type="compositionally biased region" description="Low complexity" evidence="2">
    <location>
        <begin position="490"/>
        <end position="530"/>
    </location>
</feature>
<keyword evidence="5" id="KW-1185">Reference proteome</keyword>
<dbReference type="AlphaFoldDB" id="A0A136JD67"/>
<dbReference type="GO" id="GO:0005634">
    <property type="term" value="C:nucleus"/>
    <property type="evidence" value="ECO:0007669"/>
    <property type="project" value="TreeGrafter"/>
</dbReference>
<dbReference type="Pfam" id="PF16561">
    <property type="entry name" value="AMPK1_CBM"/>
    <property type="match status" value="1"/>
</dbReference>
<dbReference type="CDD" id="cd02859">
    <property type="entry name" value="E_set_AMPKbeta_like_N"/>
    <property type="match status" value="1"/>
</dbReference>
<dbReference type="GO" id="GO:0005737">
    <property type="term" value="C:cytoplasm"/>
    <property type="evidence" value="ECO:0007669"/>
    <property type="project" value="TreeGrafter"/>
</dbReference>
<feature type="region of interest" description="Disordered" evidence="2">
    <location>
        <begin position="460"/>
        <end position="581"/>
    </location>
</feature>
<proteinExistence type="inferred from homology"/>
<evidence type="ECO:0000313" key="5">
    <source>
        <dbReference type="Proteomes" id="UP000070501"/>
    </source>
</evidence>
<dbReference type="OrthoDB" id="5873279at2759"/>
<organism evidence="4 5">
    <name type="scientific">Microdochium bolleyi</name>
    <dbReference type="NCBI Taxonomy" id="196109"/>
    <lineage>
        <taxon>Eukaryota</taxon>
        <taxon>Fungi</taxon>
        <taxon>Dikarya</taxon>
        <taxon>Ascomycota</taxon>
        <taxon>Pezizomycotina</taxon>
        <taxon>Sordariomycetes</taxon>
        <taxon>Xylariomycetidae</taxon>
        <taxon>Xylariales</taxon>
        <taxon>Microdochiaceae</taxon>
        <taxon>Microdochium</taxon>
    </lineage>
</organism>
<evidence type="ECO:0000256" key="1">
    <source>
        <dbReference type="ARBA" id="ARBA00038216"/>
    </source>
</evidence>
<dbReference type="PANTHER" id="PTHR10343">
    <property type="entry name" value="5'-AMP-ACTIVATED PROTEIN KINASE , BETA SUBUNIT"/>
    <property type="match status" value="1"/>
</dbReference>
<dbReference type="SUPFAM" id="SSF81296">
    <property type="entry name" value="E set domains"/>
    <property type="match status" value="1"/>
</dbReference>
<dbReference type="PANTHER" id="PTHR10343:SF81">
    <property type="entry name" value="CRUCIFORM DNA-RECOGNIZING PROTEIN 1-RELATED"/>
    <property type="match status" value="1"/>
</dbReference>
<evidence type="ECO:0000313" key="4">
    <source>
        <dbReference type="EMBL" id="KXJ95084.1"/>
    </source>
</evidence>
<comment type="similarity">
    <text evidence="1">Belongs to the CRP1/MDG1 family.</text>
</comment>
<dbReference type="InParanoid" id="A0A136JD67"/>
<name>A0A136JD67_9PEZI</name>
<dbReference type="InterPro" id="IPR050827">
    <property type="entry name" value="CRP1_MDG1_kinase"/>
</dbReference>
<protein>
    <recommendedName>
        <fullName evidence="3">AMP-activated protein kinase glycogen-binding domain-containing protein</fullName>
    </recommendedName>
</protein>
<accession>A0A136JD67</accession>
<evidence type="ECO:0000256" key="2">
    <source>
        <dbReference type="SAM" id="MobiDB-lite"/>
    </source>
</evidence>
<sequence length="581" mass="59551">MGTFVFKWEHPASEVYVTGTFDDWKKSEQLDKVGEHFEKKVVLADASKKIYYKQKEHGLGSRSRQHHPGNDISLGRIHSKDLASWVFVVDGNWVTDHTAPKENDESGNENNVLTPERISTAPVTMSSAAPESTTAALAGAVPLEKSKADNSDLPGAFPETPAADLETKEIGINPLPATAGALNPITLAPGEKIPESLTTASTTDNVRLDPESYEKADALPGGVTPFVSSAAPGSTTADLAATVPVEVKVPEVVKESQLAAAVEPEASAIPAEVQEKAEVESELLAKVKEAPSTSEGTAGVGTEKTESTVTAGEAAASIAAAATAIGAAAVTAVVAAKDTVVENAAPAAATAQESLAQQAAKLPESVKEQLPVAVQEQIPAAATKETTIQEVAPQVPAEVKESIAEAGESPEAAANAEAVVEKKAVEQELLKEVKEVKPVEPVAEQTTAGTAATSTAVTDPVTKPIGLMDESTLAPSEKKADNPSAPATNAVATDATALEATATATTAEEAKAVAAKADPNGAAAATTAAAPEKKAEEPVTPAKSSAAPASTSSTPASTNTTEKKKKNRLSAFISKIKNKAK</sequence>
<evidence type="ECO:0000259" key="3">
    <source>
        <dbReference type="Pfam" id="PF16561"/>
    </source>
</evidence>
<dbReference type="GO" id="GO:0019901">
    <property type="term" value="F:protein kinase binding"/>
    <property type="evidence" value="ECO:0007669"/>
    <property type="project" value="TreeGrafter"/>
</dbReference>
<feature type="domain" description="AMP-activated protein kinase glycogen-binding" evidence="3">
    <location>
        <begin position="4"/>
        <end position="48"/>
    </location>
</feature>
<dbReference type="STRING" id="196109.A0A136JD67"/>
<dbReference type="Gene3D" id="2.60.40.10">
    <property type="entry name" value="Immunoglobulins"/>
    <property type="match status" value="1"/>
</dbReference>
<feature type="compositionally biased region" description="Low complexity" evidence="2">
    <location>
        <begin position="538"/>
        <end position="560"/>
    </location>
</feature>
<dbReference type="Proteomes" id="UP000070501">
    <property type="component" value="Unassembled WGS sequence"/>
</dbReference>
<dbReference type="InterPro" id="IPR014756">
    <property type="entry name" value="Ig_E-set"/>
</dbReference>
<gene>
    <name evidence="4" type="ORF">Micbo1qcDRAFT_192203</name>
</gene>
<dbReference type="EMBL" id="KQ964246">
    <property type="protein sequence ID" value="KXJ95084.1"/>
    <property type="molecule type" value="Genomic_DNA"/>
</dbReference>